<dbReference type="InterPro" id="IPR050595">
    <property type="entry name" value="Bact_response_regulator"/>
</dbReference>
<proteinExistence type="predicted"/>
<keyword evidence="1 2" id="KW-0597">Phosphoprotein</keyword>
<evidence type="ECO:0000256" key="1">
    <source>
        <dbReference type="ARBA" id="ARBA00022553"/>
    </source>
</evidence>
<sequence>MSGYKDIKDRKVILLVEDDEDFSFMNSLLLEQNGFNVLQAKDGELALELAELYDGVIRLVLLDVLMPKKDGFEVLAELRKRNILKNIPVFMLTNLDNPKDREHAQRLGAEAYLIKSNFTPRQILEKVQTALSSDAAMSYA</sequence>
<dbReference type="PANTHER" id="PTHR44591:SF3">
    <property type="entry name" value="RESPONSE REGULATORY DOMAIN-CONTAINING PROTEIN"/>
    <property type="match status" value="1"/>
</dbReference>
<comment type="caution">
    <text evidence="4">The sequence shown here is derived from an EMBL/GenBank/DDBJ whole genome shotgun (WGS) entry which is preliminary data.</text>
</comment>
<dbReference type="STRING" id="1797298.A2988_01365"/>
<dbReference type="CDD" id="cd17574">
    <property type="entry name" value="REC_OmpR"/>
    <property type="match status" value="1"/>
</dbReference>
<evidence type="ECO:0000259" key="3">
    <source>
        <dbReference type="PROSITE" id="PS50110"/>
    </source>
</evidence>
<feature type="domain" description="Response regulatory" evidence="3">
    <location>
        <begin position="12"/>
        <end position="130"/>
    </location>
</feature>
<evidence type="ECO:0000256" key="2">
    <source>
        <dbReference type="PROSITE-ProRule" id="PRU00169"/>
    </source>
</evidence>
<organism evidence="4 5">
    <name type="scientific">Candidatus Azambacteria bacterium RIFCSPLOWO2_01_FULL_46_25</name>
    <dbReference type="NCBI Taxonomy" id="1797298"/>
    <lineage>
        <taxon>Bacteria</taxon>
        <taxon>Candidatus Azamiibacteriota</taxon>
    </lineage>
</organism>
<evidence type="ECO:0000313" key="5">
    <source>
        <dbReference type="Proteomes" id="UP000176650"/>
    </source>
</evidence>
<name>A0A1F5BU20_9BACT</name>
<reference evidence="4 5" key="1">
    <citation type="journal article" date="2016" name="Nat. Commun.">
        <title>Thousands of microbial genomes shed light on interconnected biogeochemical processes in an aquifer system.</title>
        <authorList>
            <person name="Anantharaman K."/>
            <person name="Brown C.T."/>
            <person name="Hug L.A."/>
            <person name="Sharon I."/>
            <person name="Castelle C.J."/>
            <person name="Probst A.J."/>
            <person name="Thomas B.C."/>
            <person name="Singh A."/>
            <person name="Wilkins M.J."/>
            <person name="Karaoz U."/>
            <person name="Brodie E.L."/>
            <person name="Williams K.H."/>
            <person name="Hubbard S.S."/>
            <person name="Banfield J.F."/>
        </authorList>
    </citation>
    <scope>NUCLEOTIDE SEQUENCE [LARGE SCALE GENOMIC DNA]</scope>
</reference>
<gene>
    <name evidence="4" type="ORF">A2988_01365</name>
</gene>
<accession>A0A1F5BU20</accession>
<dbReference type="InterPro" id="IPR011006">
    <property type="entry name" value="CheY-like_superfamily"/>
</dbReference>
<dbReference type="PROSITE" id="PS50110">
    <property type="entry name" value="RESPONSE_REGULATORY"/>
    <property type="match status" value="1"/>
</dbReference>
<dbReference type="Proteomes" id="UP000176650">
    <property type="component" value="Unassembled WGS sequence"/>
</dbReference>
<protein>
    <recommendedName>
        <fullName evidence="3">Response regulatory domain-containing protein</fullName>
    </recommendedName>
</protein>
<evidence type="ECO:0000313" key="4">
    <source>
        <dbReference type="EMBL" id="OGD34113.1"/>
    </source>
</evidence>
<feature type="modified residue" description="4-aspartylphosphate" evidence="2">
    <location>
        <position position="63"/>
    </location>
</feature>
<dbReference type="AlphaFoldDB" id="A0A1F5BU20"/>
<dbReference type="Gene3D" id="3.40.50.2300">
    <property type="match status" value="1"/>
</dbReference>
<dbReference type="Pfam" id="PF00072">
    <property type="entry name" value="Response_reg"/>
    <property type="match status" value="1"/>
</dbReference>
<dbReference type="GO" id="GO:0000160">
    <property type="term" value="P:phosphorelay signal transduction system"/>
    <property type="evidence" value="ECO:0007669"/>
    <property type="project" value="InterPro"/>
</dbReference>
<dbReference type="SMART" id="SM00448">
    <property type="entry name" value="REC"/>
    <property type="match status" value="1"/>
</dbReference>
<dbReference type="SUPFAM" id="SSF52172">
    <property type="entry name" value="CheY-like"/>
    <property type="match status" value="1"/>
</dbReference>
<dbReference type="InterPro" id="IPR001789">
    <property type="entry name" value="Sig_transdc_resp-reg_receiver"/>
</dbReference>
<dbReference type="EMBL" id="MEYS01000002">
    <property type="protein sequence ID" value="OGD34113.1"/>
    <property type="molecule type" value="Genomic_DNA"/>
</dbReference>
<dbReference type="PANTHER" id="PTHR44591">
    <property type="entry name" value="STRESS RESPONSE REGULATOR PROTEIN 1"/>
    <property type="match status" value="1"/>
</dbReference>